<feature type="domain" description="Transposase IS204/IS1001/IS1096/IS1165 DDE" evidence="1">
    <location>
        <begin position="46"/>
        <end position="287"/>
    </location>
</feature>
<keyword evidence="3" id="KW-1185">Reference proteome</keyword>
<accession>A0A926JX05</accession>
<comment type="caution">
    <text evidence="2">The sequence shown here is derived from an EMBL/GenBank/DDBJ whole genome shotgun (WGS) entry which is preliminary data.</text>
</comment>
<dbReference type="PANTHER" id="PTHR33498">
    <property type="entry name" value="TRANSPOSASE FOR INSERTION SEQUENCE ELEMENT IS1557"/>
    <property type="match status" value="1"/>
</dbReference>
<protein>
    <submittedName>
        <fullName evidence="2">Transposase</fullName>
    </submittedName>
</protein>
<dbReference type="Pfam" id="PF01610">
    <property type="entry name" value="DDE_Tnp_ISL3"/>
    <property type="match status" value="1"/>
</dbReference>
<sequence length="287" mass="33335">MGFFYGVNGKKLQRQYKDYMSDFMSWNQKSHARTWLLYPENMGTYLSIDETALSQGELYTIITNKKAKGKKGALVGIFQGTKAEPIIKHLLKLPCSVRNKVREITLDMAHSMKHIVKVCFPKATQVTDRFHVQKLAIEALQELRINYRWEALDQENEAIKQCKINDKEYKPVILPNGDTAKQLLARSRYLLYKSPEKWTPSQKERGEVLFKVYPLLKKAYKLVQGLRNIFNQDTGIKIAYTKLAHWYKEVEESGFKSFQTVANSIRLNYRSILNYFVNRSTNASAES</sequence>
<feature type="non-terminal residue" evidence="2">
    <location>
        <position position="287"/>
    </location>
</feature>
<organism evidence="2 3">
    <name type="scientific">Sinomicrobium weinanense</name>
    <dbReference type="NCBI Taxonomy" id="2842200"/>
    <lineage>
        <taxon>Bacteria</taxon>
        <taxon>Pseudomonadati</taxon>
        <taxon>Bacteroidota</taxon>
        <taxon>Flavobacteriia</taxon>
        <taxon>Flavobacteriales</taxon>
        <taxon>Flavobacteriaceae</taxon>
        <taxon>Sinomicrobium</taxon>
    </lineage>
</organism>
<proteinExistence type="predicted"/>
<name>A0A926JX05_9FLAO</name>
<dbReference type="RefSeq" id="WP_187967796.1">
    <property type="nucleotide sequence ID" value="NZ_JACVDC010000170.1"/>
</dbReference>
<reference evidence="2 3" key="1">
    <citation type="submission" date="2020-09" db="EMBL/GenBank/DDBJ databases">
        <title>Sinomicrobium weinanense sp. nov., a halophilic bacteria isolated from saline-alkali soil.</title>
        <authorList>
            <person name="Wu P."/>
            <person name="Ren H."/>
            <person name="Mei Y."/>
            <person name="Liang Y."/>
            <person name="Chen Z."/>
        </authorList>
    </citation>
    <scope>NUCLEOTIDE SEQUENCE [LARGE SCALE GENOMIC DNA]</scope>
    <source>
        <strain evidence="2 3">FJxs</strain>
    </source>
</reference>
<dbReference type="AlphaFoldDB" id="A0A926JX05"/>
<dbReference type="EMBL" id="JACVDC010000170">
    <property type="protein sequence ID" value="MBC9798696.1"/>
    <property type="molecule type" value="Genomic_DNA"/>
</dbReference>
<gene>
    <name evidence="2" type="ORF">IBL28_22215</name>
</gene>
<dbReference type="InterPro" id="IPR002560">
    <property type="entry name" value="Transposase_DDE"/>
</dbReference>
<evidence type="ECO:0000313" key="2">
    <source>
        <dbReference type="EMBL" id="MBC9798696.1"/>
    </source>
</evidence>
<dbReference type="InterPro" id="IPR047951">
    <property type="entry name" value="Transpos_ISL3"/>
</dbReference>
<evidence type="ECO:0000313" key="3">
    <source>
        <dbReference type="Proteomes" id="UP000653730"/>
    </source>
</evidence>
<dbReference type="Proteomes" id="UP000653730">
    <property type="component" value="Unassembled WGS sequence"/>
</dbReference>
<evidence type="ECO:0000259" key="1">
    <source>
        <dbReference type="Pfam" id="PF01610"/>
    </source>
</evidence>
<dbReference type="PANTHER" id="PTHR33498:SF1">
    <property type="entry name" value="TRANSPOSASE FOR INSERTION SEQUENCE ELEMENT IS1557"/>
    <property type="match status" value="1"/>
</dbReference>